<reference evidence="1 3" key="1">
    <citation type="journal article" date="2014" name="Genome Announc.">
        <title>Draft Genome Sequences of Streptococcus bovis Strains ATCC 33317 and JB1.</title>
        <authorList>
            <person name="Benahmed F.H."/>
            <person name="Gopinath G.R."/>
            <person name="Harbottle H."/>
            <person name="Cotta M.A."/>
            <person name="Luo Y."/>
            <person name="Henderson C."/>
            <person name="Teri P."/>
            <person name="Soppet D."/>
            <person name="Rasmussen M."/>
            <person name="Whitehead T.R."/>
            <person name="Davidson M."/>
        </authorList>
    </citation>
    <scope>NUCLEOTIDE SEQUENCE [LARGE SCALE GENOMIC DNA]</scope>
    <source>
        <strain evidence="1 3">JB1</strain>
    </source>
</reference>
<gene>
    <name evidence="1" type="ORF">H702_04740</name>
    <name evidence="2" type="ORF">SAMN02910290_01535</name>
</gene>
<dbReference type="Proteomes" id="UP000182793">
    <property type="component" value="Unassembled WGS sequence"/>
</dbReference>
<accession>A0A091BTK5</accession>
<comment type="caution">
    <text evidence="1">The sequence shown here is derived from an EMBL/GenBank/DDBJ whole genome shotgun (WGS) entry which is preliminary data.</text>
</comment>
<dbReference type="PANTHER" id="PTHR37804">
    <property type="entry name" value="CDAA REGULATORY PROTEIN CDAR"/>
    <property type="match status" value="1"/>
</dbReference>
<dbReference type="EMBL" id="FOTG01000008">
    <property type="protein sequence ID" value="SFL36261.1"/>
    <property type="molecule type" value="Genomic_DNA"/>
</dbReference>
<name>A0A091BTK5_STREI</name>
<dbReference type="Proteomes" id="UP000029382">
    <property type="component" value="Unassembled WGS sequence"/>
</dbReference>
<dbReference type="EMBL" id="AUZH01000014">
    <property type="protein sequence ID" value="KFN88064.1"/>
    <property type="molecule type" value="Genomic_DNA"/>
</dbReference>
<dbReference type="Gene3D" id="2.170.120.40">
    <property type="entry name" value="YbbR-like domain"/>
    <property type="match status" value="2"/>
</dbReference>
<dbReference type="InterPro" id="IPR012505">
    <property type="entry name" value="YbbR"/>
</dbReference>
<organism evidence="1 3">
    <name type="scientific">Streptococcus equinus JB1</name>
    <dbReference type="NCBI Taxonomy" id="1294274"/>
    <lineage>
        <taxon>Bacteria</taxon>
        <taxon>Bacillati</taxon>
        <taxon>Bacillota</taxon>
        <taxon>Bacilli</taxon>
        <taxon>Lactobacillales</taxon>
        <taxon>Streptococcaceae</taxon>
        <taxon>Streptococcus</taxon>
    </lineage>
</organism>
<sequence>MKKFFNSQFWLVIVSIIFSILLFLTATTSNYTHVGSQVSGATETFTHTLTNVPIDIKYDSDKYFISGYSYETEVYLTSINRVKLDSEINSDTRSFKVVADLSNLGEGTQTVPLKVTNLPSGVTATASPNNISVTIGKKKTKTFDVQGVIDDNQIAKGYELKKVSTDISEVEVTSAESIIDQIDHVVAKLPENEVLNGNYNGRVALQAVASDGTILASAINPSKARLEVTVKKLTKTVPVTVKMTGKMNDKLSNISYSLSQDQVTIAGSQDALNAVNEVVANVDVSNVTKDTNLSVNLTANNVAVEPSVVTVQLTVTKK</sequence>
<dbReference type="PANTHER" id="PTHR37804:SF1">
    <property type="entry name" value="CDAA REGULATORY PROTEIN CDAR"/>
    <property type="match status" value="1"/>
</dbReference>
<reference evidence="2 4" key="2">
    <citation type="submission" date="2016-10" db="EMBL/GenBank/DDBJ databases">
        <authorList>
            <person name="Varghese N."/>
            <person name="Submissions S."/>
        </authorList>
    </citation>
    <scope>NUCLEOTIDE SEQUENCE [LARGE SCALE GENOMIC DNA]</scope>
    <source>
        <strain evidence="2 4">JB1</strain>
    </source>
</reference>
<keyword evidence="4" id="KW-1185">Reference proteome</keyword>
<evidence type="ECO:0000313" key="1">
    <source>
        <dbReference type="EMBL" id="KFN88064.1"/>
    </source>
</evidence>
<evidence type="ECO:0000313" key="4">
    <source>
        <dbReference type="Proteomes" id="UP000182793"/>
    </source>
</evidence>
<evidence type="ECO:0000313" key="3">
    <source>
        <dbReference type="Proteomes" id="UP000029382"/>
    </source>
</evidence>
<dbReference type="Pfam" id="PF07949">
    <property type="entry name" value="YbbR"/>
    <property type="match status" value="3"/>
</dbReference>
<dbReference type="RefSeq" id="WP_039696624.1">
    <property type="nucleotide sequence ID" value="NZ_AUZH01000014.1"/>
</dbReference>
<proteinExistence type="predicted"/>
<protein>
    <submittedName>
        <fullName evidence="2">YbbR domain-containing protein</fullName>
    </submittedName>
</protein>
<dbReference type="AlphaFoldDB" id="A0A091BTK5"/>
<dbReference type="Gene3D" id="2.170.120.30">
    <property type="match status" value="1"/>
</dbReference>
<dbReference type="InterPro" id="IPR053154">
    <property type="entry name" value="c-di-AMP_regulator"/>
</dbReference>
<evidence type="ECO:0000313" key="2">
    <source>
        <dbReference type="EMBL" id="SFL36261.1"/>
    </source>
</evidence>